<dbReference type="InterPro" id="IPR000847">
    <property type="entry name" value="LysR_HTH_N"/>
</dbReference>
<dbReference type="Proteomes" id="UP000187266">
    <property type="component" value="Chromosome"/>
</dbReference>
<dbReference type="Gene3D" id="3.40.190.10">
    <property type="entry name" value="Periplasmic binding protein-like II"/>
    <property type="match status" value="1"/>
</dbReference>
<dbReference type="InterPro" id="IPR036388">
    <property type="entry name" value="WH-like_DNA-bd_sf"/>
</dbReference>
<dbReference type="PANTHER" id="PTHR30537:SF3">
    <property type="entry name" value="TRANSCRIPTIONAL REGULATORY PROTEIN"/>
    <property type="match status" value="1"/>
</dbReference>
<dbReference type="PROSITE" id="PS50931">
    <property type="entry name" value="HTH_LYSR"/>
    <property type="match status" value="1"/>
</dbReference>
<evidence type="ECO:0000259" key="5">
    <source>
        <dbReference type="PROSITE" id="PS50931"/>
    </source>
</evidence>
<dbReference type="PANTHER" id="PTHR30537">
    <property type="entry name" value="HTH-TYPE TRANSCRIPTIONAL REGULATOR"/>
    <property type="match status" value="1"/>
</dbReference>
<evidence type="ECO:0000313" key="6">
    <source>
        <dbReference type="EMBL" id="APX88609.1"/>
    </source>
</evidence>
<dbReference type="STRING" id="1267768.BV394_01760"/>
<dbReference type="GO" id="GO:0003700">
    <property type="term" value="F:DNA-binding transcription factor activity"/>
    <property type="evidence" value="ECO:0007669"/>
    <property type="project" value="InterPro"/>
</dbReference>
<evidence type="ECO:0000256" key="4">
    <source>
        <dbReference type="ARBA" id="ARBA00023163"/>
    </source>
</evidence>
<reference evidence="6 7" key="1">
    <citation type="submission" date="2017-01" db="EMBL/GenBank/DDBJ databases">
        <title>Genomic analysis of Xuhuaishuia manganoxidans DY6-4.</title>
        <authorList>
            <person name="Wang X."/>
        </authorList>
    </citation>
    <scope>NUCLEOTIDE SEQUENCE [LARGE SCALE GENOMIC DNA]</scope>
    <source>
        <strain evidence="6 7">DY6-4</strain>
    </source>
</reference>
<feature type="domain" description="HTH lysR-type" evidence="5">
    <location>
        <begin position="1"/>
        <end position="50"/>
    </location>
</feature>
<dbReference type="SUPFAM" id="SSF53850">
    <property type="entry name" value="Periplasmic binding protein-like II"/>
    <property type="match status" value="1"/>
</dbReference>
<evidence type="ECO:0000313" key="7">
    <source>
        <dbReference type="Proteomes" id="UP000187266"/>
    </source>
</evidence>
<comment type="similarity">
    <text evidence="1">Belongs to the LysR transcriptional regulatory family.</text>
</comment>
<dbReference type="Pfam" id="PF00126">
    <property type="entry name" value="HTH_1"/>
    <property type="match status" value="1"/>
</dbReference>
<protein>
    <recommendedName>
        <fullName evidence="5">HTH lysR-type domain-containing protein</fullName>
    </recommendedName>
</protein>
<dbReference type="Pfam" id="PF03466">
    <property type="entry name" value="LysR_substrate"/>
    <property type="match status" value="1"/>
</dbReference>
<sequence length="282" mass="30209">MLAVAEMGSVSSAARRLGVNHATVLRRVAMFEERWECPVFERTPRGYVVLPDRLRLIEAIRQIDGAVSAAERQIGGIHSPLSGTVRVTSTDTFCHAVLPPLLSGLCGEEDELSVQLICSNGPVELGRLKADLTVRPTQNLPEDLDGICAAQLGFAAYAGIGAEDDALPWLELGGVLRRSGPAEWMEANVSPDRVVGGADSFITLREMAVAGLGRALLPCVIADADPRLRLLRDTARGLSVPIWVACHAELSEVPRIRVVRSRLAQALERQADRLLGAAGQAG</sequence>
<keyword evidence="3" id="KW-0238">DNA-binding</keyword>
<dbReference type="GO" id="GO:0043565">
    <property type="term" value="F:sequence-specific DNA binding"/>
    <property type="evidence" value="ECO:0007669"/>
    <property type="project" value="TreeGrafter"/>
</dbReference>
<evidence type="ECO:0000256" key="2">
    <source>
        <dbReference type="ARBA" id="ARBA00023015"/>
    </source>
</evidence>
<dbReference type="GO" id="GO:0006351">
    <property type="term" value="P:DNA-templated transcription"/>
    <property type="evidence" value="ECO:0007669"/>
    <property type="project" value="TreeGrafter"/>
</dbReference>
<gene>
    <name evidence="6" type="ORF">BV394_01760</name>
</gene>
<dbReference type="EMBL" id="CP019124">
    <property type="protein sequence ID" value="APX88609.1"/>
    <property type="molecule type" value="Genomic_DNA"/>
</dbReference>
<organism evidence="6 7">
    <name type="scientific">Brevirhabdus pacifica</name>
    <dbReference type="NCBI Taxonomy" id="1267768"/>
    <lineage>
        <taxon>Bacteria</taxon>
        <taxon>Pseudomonadati</taxon>
        <taxon>Pseudomonadota</taxon>
        <taxon>Alphaproteobacteria</taxon>
        <taxon>Rhodobacterales</taxon>
        <taxon>Paracoccaceae</taxon>
        <taxon>Brevirhabdus</taxon>
    </lineage>
</organism>
<dbReference type="InterPro" id="IPR036390">
    <property type="entry name" value="WH_DNA-bd_sf"/>
</dbReference>
<dbReference type="InterPro" id="IPR005119">
    <property type="entry name" value="LysR_subst-bd"/>
</dbReference>
<accession>A0A1U7DFC9</accession>
<keyword evidence="7" id="KW-1185">Reference proteome</keyword>
<dbReference type="Gene3D" id="1.10.10.10">
    <property type="entry name" value="Winged helix-like DNA-binding domain superfamily/Winged helix DNA-binding domain"/>
    <property type="match status" value="1"/>
</dbReference>
<keyword evidence="2" id="KW-0805">Transcription regulation</keyword>
<dbReference type="SUPFAM" id="SSF46785">
    <property type="entry name" value="Winged helix' DNA-binding domain"/>
    <property type="match status" value="1"/>
</dbReference>
<keyword evidence="4" id="KW-0804">Transcription</keyword>
<dbReference type="InterPro" id="IPR058163">
    <property type="entry name" value="LysR-type_TF_proteobact-type"/>
</dbReference>
<evidence type="ECO:0000256" key="3">
    <source>
        <dbReference type="ARBA" id="ARBA00023125"/>
    </source>
</evidence>
<proteinExistence type="inferred from homology"/>
<evidence type="ECO:0000256" key="1">
    <source>
        <dbReference type="ARBA" id="ARBA00009437"/>
    </source>
</evidence>
<name>A0A1U7DFC9_9RHOB</name>
<dbReference type="AlphaFoldDB" id="A0A1U7DFC9"/>